<comment type="caution">
    <text evidence="6">The sequence shown here is derived from an EMBL/GenBank/DDBJ whole genome shotgun (WGS) entry which is preliminary data.</text>
</comment>
<protein>
    <submittedName>
        <fullName evidence="6">Putative organic solute transporter subunit alpha-like</fullName>
    </submittedName>
</protein>
<evidence type="ECO:0000256" key="4">
    <source>
        <dbReference type="ARBA" id="ARBA00023136"/>
    </source>
</evidence>
<evidence type="ECO:0000256" key="3">
    <source>
        <dbReference type="ARBA" id="ARBA00022989"/>
    </source>
</evidence>
<keyword evidence="3 5" id="KW-1133">Transmembrane helix</keyword>
<name>A0A2G8LIH6_STIJA</name>
<sequence>MHHCTFFEVRASPGAARQSAKQTWLLLRHFTLVTPSTKTRSTIVLEAAAGILATNNPDIREVYTAEIVEMSTNCSETSLSMSDLFEVTSGNVGFILFIVIMTLLSFTTFLMYAEAYVYLNKKILASRRKVRLLIVLGIFPFISVCALLSLYMPRSHMITFFTSTMRNLKIIKSLVLQVTILRPLVLFIGLVTWADGTYVPGNLTFTSINLYVQLLSLCSTLVALWGVIMFVRVSKGPLAKYRVTPKFLIVQVCLITVSSQAIIIAIIGGFNGIPCTAVFRSLDRGNYINDMLLVIEMFLFSGVSRLVFRSQHGNTGTLLDDNLPNMESALPAETKKELEMMSNNNGNTNHNNNSVLTHGYSKEDEAEVSVVTDGKLQDIVALSSSDVRLNSRTVIHQSNI</sequence>
<feature type="transmembrane region" description="Helical" evidence="5">
    <location>
        <begin position="91"/>
        <end position="112"/>
    </location>
</feature>
<organism evidence="6 7">
    <name type="scientific">Stichopus japonicus</name>
    <name type="common">Sea cucumber</name>
    <dbReference type="NCBI Taxonomy" id="307972"/>
    <lineage>
        <taxon>Eukaryota</taxon>
        <taxon>Metazoa</taxon>
        <taxon>Echinodermata</taxon>
        <taxon>Eleutherozoa</taxon>
        <taxon>Echinozoa</taxon>
        <taxon>Holothuroidea</taxon>
        <taxon>Aspidochirotacea</taxon>
        <taxon>Aspidochirotida</taxon>
        <taxon>Stichopodidae</taxon>
        <taxon>Apostichopus</taxon>
    </lineage>
</organism>
<dbReference type="GO" id="GO:0016020">
    <property type="term" value="C:membrane"/>
    <property type="evidence" value="ECO:0007669"/>
    <property type="project" value="UniProtKB-SubCell"/>
</dbReference>
<dbReference type="OrthoDB" id="5832279at2759"/>
<dbReference type="Pfam" id="PF03619">
    <property type="entry name" value="Solute_trans_a"/>
    <property type="match status" value="1"/>
</dbReference>
<evidence type="ECO:0000256" key="1">
    <source>
        <dbReference type="ARBA" id="ARBA00004141"/>
    </source>
</evidence>
<evidence type="ECO:0000313" key="6">
    <source>
        <dbReference type="EMBL" id="PIK59990.1"/>
    </source>
</evidence>
<feature type="transmembrane region" description="Helical" evidence="5">
    <location>
        <begin position="247"/>
        <end position="267"/>
    </location>
</feature>
<keyword evidence="7" id="KW-1185">Reference proteome</keyword>
<dbReference type="InterPro" id="IPR005178">
    <property type="entry name" value="Ostalpha/TMEM184C"/>
</dbReference>
<evidence type="ECO:0000256" key="5">
    <source>
        <dbReference type="SAM" id="Phobius"/>
    </source>
</evidence>
<keyword evidence="4 5" id="KW-0472">Membrane</keyword>
<feature type="transmembrane region" description="Helical" evidence="5">
    <location>
        <begin position="214"/>
        <end position="235"/>
    </location>
</feature>
<accession>A0A2G8LIH6</accession>
<proteinExistence type="predicted"/>
<gene>
    <name evidence="6" type="ORF">BSL78_03069</name>
</gene>
<feature type="transmembrane region" description="Helical" evidence="5">
    <location>
        <begin position="174"/>
        <end position="194"/>
    </location>
</feature>
<evidence type="ECO:0000256" key="2">
    <source>
        <dbReference type="ARBA" id="ARBA00022692"/>
    </source>
</evidence>
<comment type="subcellular location">
    <subcellularLocation>
        <location evidence="1">Membrane</location>
        <topology evidence="1">Multi-pass membrane protein</topology>
    </subcellularLocation>
</comment>
<dbReference type="AlphaFoldDB" id="A0A2G8LIH6"/>
<reference evidence="6 7" key="1">
    <citation type="journal article" date="2017" name="PLoS Biol.">
        <title>The sea cucumber genome provides insights into morphological evolution and visceral regeneration.</title>
        <authorList>
            <person name="Zhang X."/>
            <person name="Sun L."/>
            <person name="Yuan J."/>
            <person name="Sun Y."/>
            <person name="Gao Y."/>
            <person name="Zhang L."/>
            <person name="Li S."/>
            <person name="Dai H."/>
            <person name="Hamel J.F."/>
            <person name="Liu C."/>
            <person name="Yu Y."/>
            <person name="Liu S."/>
            <person name="Lin W."/>
            <person name="Guo K."/>
            <person name="Jin S."/>
            <person name="Xu P."/>
            <person name="Storey K.B."/>
            <person name="Huan P."/>
            <person name="Zhang T."/>
            <person name="Zhou Y."/>
            <person name="Zhang J."/>
            <person name="Lin C."/>
            <person name="Li X."/>
            <person name="Xing L."/>
            <person name="Huo D."/>
            <person name="Sun M."/>
            <person name="Wang L."/>
            <person name="Mercier A."/>
            <person name="Li F."/>
            <person name="Yang H."/>
            <person name="Xiang J."/>
        </authorList>
    </citation>
    <scope>NUCLEOTIDE SEQUENCE [LARGE SCALE GENOMIC DNA]</scope>
    <source>
        <strain evidence="6">Shaxun</strain>
        <tissue evidence="6">Muscle</tissue>
    </source>
</reference>
<feature type="transmembrane region" description="Helical" evidence="5">
    <location>
        <begin position="132"/>
        <end position="153"/>
    </location>
</feature>
<dbReference type="SMART" id="SM01417">
    <property type="entry name" value="Solute_trans_a"/>
    <property type="match status" value="1"/>
</dbReference>
<dbReference type="Proteomes" id="UP000230750">
    <property type="component" value="Unassembled WGS sequence"/>
</dbReference>
<evidence type="ECO:0000313" key="7">
    <source>
        <dbReference type="Proteomes" id="UP000230750"/>
    </source>
</evidence>
<dbReference type="EMBL" id="MRZV01000068">
    <property type="protein sequence ID" value="PIK59990.1"/>
    <property type="molecule type" value="Genomic_DNA"/>
</dbReference>
<dbReference type="PANTHER" id="PTHR23423">
    <property type="entry name" value="ORGANIC SOLUTE TRANSPORTER-RELATED"/>
    <property type="match status" value="1"/>
</dbReference>
<keyword evidence="2 5" id="KW-0812">Transmembrane</keyword>